<evidence type="ECO:0000313" key="2">
    <source>
        <dbReference type="EMBL" id="TQM61129.1"/>
    </source>
</evidence>
<dbReference type="Gene3D" id="3.10.180.10">
    <property type="entry name" value="2,3-Dihydroxybiphenyl 1,2-Dioxygenase, domain 1"/>
    <property type="match status" value="1"/>
</dbReference>
<protein>
    <recommendedName>
        <fullName evidence="1">VOC domain-containing protein</fullName>
    </recommendedName>
</protein>
<dbReference type="RefSeq" id="WP_141918242.1">
    <property type="nucleotide sequence ID" value="NZ_BAAAYS010000004.1"/>
</dbReference>
<dbReference type="EMBL" id="VFPN01000003">
    <property type="protein sequence ID" value="TQM61129.1"/>
    <property type="molecule type" value="Genomic_DNA"/>
</dbReference>
<reference evidence="2 3" key="1">
    <citation type="submission" date="2019-06" db="EMBL/GenBank/DDBJ databases">
        <title>Sequencing the genomes of 1000 actinobacteria strains.</title>
        <authorList>
            <person name="Klenk H.-P."/>
        </authorList>
    </citation>
    <scope>NUCLEOTIDE SEQUENCE [LARGE SCALE GENOMIC DNA]</scope>
    <source>
        <strain evidence="2 3">DSM 18031</strain>
    </source>
</reference>
<name>A0A543HS91_9MICO</name>
<feature type="domain" description="VOC" evidence="1">
    <location>
        <begin position="4"/>
        <end position="130"/>
    </location>
</feature>
<sequence>MSHLVIHFEIHASEPEKVIAFYSELLGWNFTRFGEMTYWTIETGEGSVTTEATGYGINGGLTQRRGPRPASGDPVNGAVLVVAVGDVDGIFARGIELGGAEAMAPNTTPGVGRLAYLRDPDGNVFGLISPEMPVV</sequence>
<organism evidence="2 3">
    <name type="scientific">Klugiella xanthotipulae</name>
    <dbReference type="NCBI Taxonomy" id="244735"/>
    <lineage>
        <taxon>Bacteria</taxon>
        <taxon>Bacillati</taxon>
        <taxon>Actinomycetota</taxon>
        <taxon>Actinomycetes</taxon>
        <taxon>Micrococcales</taxon>
        <taxon>Microbacteriaceae</taxon>
        <taxon>Klugiella</taxon>
    </lineage>
</organism>
<dbReference type="Pfam" id="PF00903">
    <property type="entry name" value="Glyoxalase"/>
    <property type="match status" value="1"/>
</dbReference>
<accession>A0A543HS91</accession>
<dbReference type="PANTHER" id="PTHR33993">
    <property type="entry name" value="GLYOXALASE-RELATED"/>
    <property type="match status" value="1"/>
</dbReference>
<dbReference type="OrthoDB" id="9793039at2"/>
<proteinExistence type="predicted"/>
<dbReference type="Proteomes" id="UP000318331">
    <property type="component" value="Unassembled WGS sequence"/>
</dbReference>
<keyword evidence="3" id="KW-1185">Reference proteome</keyword>
<dbReference type="InterPro" id="IPR029068">
    <property type="entry name" value="Glyas_Bleomycin-R_OHBP_Dase"/>
</dbReference>
<comment type="caution">
    <text evidence="2">The sequence shown here is derived from an EMBL/GenBank/DDBJ whole genome shotgun (WGS) entry which is preliminary data.</text>
</comment>
<gene>
    <name evidence="2" type="ORF">FB466_2061</name>
</gene>
<dbReference type="InterPro" id="IPR052164">
    <property type="entry name" value="Anthracycline_SecMetBiosynth"/>
</dbReference>
<dbReference type="InterPro" id="IPR004360">
    <property type="entry name" value="Glyas_Fos-R_dOase_dom"/>
</dbReference>
<dbReference type="PROSITE" id="PS51819">
    <property type="entry name" value="VOC"/>
    <property type="match status" value="1"/>
</dbReference>
<dbReference type="PANTHER" id="PTHR33993:SF2">
    <property type="entry name" value="VOC DOMAIN-CONTAINING PROTEIN"/>
    <property type="match status" value="1"/>
</dbReference>
<dbReference type="AlphaFoldDB" id="A0A543HS91"/>
<dbReference type="SUPFAM" id="SSF54593">
    <property type="entry name" value="Glyoxalase/Bleomycin resistance protein/Dihydroxybiphenyl dioxygenase"/>
    <property type="match status" value="1"/>
</dbReference>
<dbReference type="CDD" id="cd07247">
    <property type="entry name" value="SgaA_N_like"/>
    <property type="match status" value="1"/>
</dbReference>
<dbReference type="InterPro" id="IPR037523">
    <property type="entry name" value="VOC_core"/>
</dbReference>
<evidence type="ECO:0000313" key="3">
    <source>
        <dbReference type="Proteomes" id="UP000318331"/>
    </source>
</evidence>
<evidence type="ECO:0000259" key="1">
    <source>
        <dbReference type="PROSITE" id="PS51819"/>
    </source>
</evidence>